<evidence type="ECO:0000313" key="3">
    <source>
        <dbReference type="Proteomes" id="UP000070700"/>
    </source>
</evidence>
<dbReference type="KEGG" id="psco:LY89DRAFT_762712"/>
<gene>
    <name evidence="2" type="ORF">LY89DRAFT_762712</name>
</gene>
<evidence type="ECO:0000256" key="1">
    <source>
        <dbReference type="SAM" id="Phobius"/>
    </source>
</evidence>
<keyword evidence="1" id="KW-0472">Membrane</keyword>
<feature type="transmembrane region" description="Helical" evidence="1">
    <location>
        <begin position="281"/>
        <end position="303"/>
    </location>
</feature>
<feature type="transmembrane region" description="Helical" evidence="1">
    <location>
        <begin position="164"/>
        <end position="185"/>
    </location>
</feature>
<dbReference type="GeneID" id="28831304"/>
<feature type="transmembrane region" description="Helical" evidence="1">
    <location>
        <begin position="53"/>
        <end position="75"/>
    </location>
</feature>
<keyword evidence="1" id="KW-1133">Transmembrane helix</keyword>
<dbReference type="PANTHER" id="PTHR38848">
    <property type="entry name" value="G-PROTEIN COUPLED RECEPTORS FAMILY 3 PROFILE DOMAIN-CONTAINING PROTEIN"/>
    <property type="match status" value="1"/>
</dbReference>
<protein>
    <recommendedName>
        <fullName evidence="4">G-protein coupled receptors family 1 profile domain-containing protein</fullName>
    </recommendedName>
</protein>
<dbReference type="AlphaFoldDB" id="A0A194XQZ1"/>
<feature type="transmembrane region" description="Helical" evidence="1">
    <location>
        <begin position="205"/>
        <end position="225"/>
    </location>
</feature>
<name>A0A194XQZ1_MOLSC</name>
<accession>A0A194XQZ1</accession>
<organism evidence="2 3">
    <name type="scientific">Mollisia scopiformis</name>
    <name type="common">Conifer needle endophyte fungus</name>
    <name type="synonym">Phialocephala scopiformis</name>
    <dbReference type="NCBI Taxonomy" id="149040"/>
    <lineage>
        <taxon>Eukaryota</taxon>
        <taxon>Fungi</taxon>
        <taxon>Dikarya</taxon>
        <taxon>Ascomycota</taxon>
        <taxon>Pezizomycotina</taxon>
        <taxon>Leotiomycetes</taxon>
        <taxon>Helotiales</taxon>
        <taxon>Mollisiaceae</taxon>
        <taxon>Mollisia</taxon>
    </lineage>
</organism>
<keyword evidence="1" id="KW-0812">Transmembrane</keyword>
<evidence type="ECO:0008006" key="4">
    <source>
        <dbReference type="Google" id="ProtNLM"/>
    </source>
</evidence>
<dbReference type="EMBL" id="KQ947406">
    <property type="protein sequence ID" value="KUJ22474.1"/>
    <property type="molecule type" value="Genomic_DNA"/>
</dbReference>
<dbReference type="Proteomes" id="UP000070700">
    <property type="component" value="Unassembled WGS sequence"/>
</dbReference>
<reference evidence="2 3" key="1">
    <citation type="submission" date="2015-10" db="EMBL/GenBank/DDBJ databases">
        <title>Full genome of DAOMC 229536 Phialocephala scopiformis, a fungal endophyte of spruce producing the potent anti-insectan compound rugulosin.</title>
        <authorList>
            <consortium name="DOE Joint Genome Institute"/>
            <person name="Walker A.K."/>
            <person name="Frasz S.L."/>
            <person name="Seifert K.A."/>
            <person name="Miller J.D."/>
            <person name="Mondo S.J."/>
            <person name="Labutti K."/>
            <person name="Lipzen A."/>
            <person name="Dockter R."/>
            <person name="Kennedy M."/>
            <person name="Grigoriev I.V."/>
            <person name="Spatafora J.W."/>
        </authorList>
    </citation>
    <scope>NUCLEOTIDE SEQUENCE [LARGE SCALE GENOMIC DNA]</scope>
    <source>
        <strain evidence="2 3">CBS 120377</strain>
    </source>
</reference>
<dbReference type="InParanoid" id="A0A194XQZ1"/>
<dbReference type="PANTHER" id="PTHR38848:SF3">
    <property type="entry name" value="G-PROTEIN COUPLED RECEPTORS FAMILY 3 PROFILE DOMAIN-CONTAINING PROTEIN"/>
    <property type="match status" value="1"/>
</dbReference>
<feature type="transmembrane region" description="Helical" evidence="1">
    <location>
        <begin position="124"/>
        <end position="144"/>
    </location>
</feature>
<dbReference type="RefSeq" id="XP_018076829.1">
    <property type="nucleotide sequence ID" value="XM_018221578.1"/>
</dbReference>
<proteinExistence type="predicted"/>
<dbReference type="OrthoDB" id="3553609at2759"/>
<feature type="transmembrane region" description="Helical" evidence="1">
    <location>
        <begin position="87"/>
        <end position="112"/>
    </location>
</feature>
<keyword evidence="3" id="KW-1185">Reference proteome</keyword>
<sequence>MAAPIPLAMVPSTTSFPTLHHLGNSSSGNFSSCNATSLQPSTLFFTGFQAGHIIYMIAALAGVIVSNACLAIRLASIKETRSLLKLALVHIIVIIIYALGCIFCMSACLLYFGHTIYNQSSCEGAIFLGLVFYLGQKAFLYLFLVERTHSVQKKVLTRLQDKIYLSGLAMVLVGFTGIVVTTFFYHVAVYNTDQRVCHIGLTRQIASVFLTWDIFVNIFLTAVFLKRCGPYMSRGYLHTFVTPAIKGTLEKLTFFRYAFAAEQEQSMGIQQKALVKVIQKAVWGCLALVPSTVINFALLIYFAGRQQAWFFFTFATLGQFPQSRKSFPTLTALDVTWAVLVIHWLTNSPHGMSSQPPTSERLRRTPSIELLQVPPSPAAGDHLVVKCRCRRTLSV</sequence>
<evidence type="ECO:0000313" key="2">
    <source>
        <dbReference type="EMBL" id="KUJ22474.1"/>
    </source>
</evidence>